<keyword evidence="2" id="KW-1133">Transmembrane helix</keyword>
<reference evidence="4 5" key="1">
    <citation type="submission" date="2020-04" db="EMBL/GenBank/DDBJ databases">
        <authorList>
            <person name="Hitch T.C.A."/>
            <person name="Wylensek D."/>
            <person name="Clavel T."/>
        </authorList>
    </citation>
    <scope>NUCLEOTIDE SEQUENCE [LARGE SCALE GENOMIC DNA]</scope>
    <source>
        <strain evidence="4 5">PG-251-APC-1</strain>
    </source>
</reference>
<evidence type="ECO:0000256" key="1">
    <source>
        <dbReference type="SAM" id="MobiDB-lite"/>
    </source>
</evidence>
<evidence type="ECO:0000313" key="4">
    <source>
        <dbReference type="EMBL" id="NME51887.1"/>
    </source>
</evidence>
<gene>
    <name evidence="4" type="ORF">HF854_04960</name>
</gene>
<keyword evidence="2" id="KW-0472">Membrane</keyword>
<feature type="compositionally biased region" description="Basic and acidic residues" evidence="1">
    <location>
        <begin position="126"/>
        <end position="146"/>
    </location>
</feature>
<evidence type="ECO:0000259" key="3">
    <source>
        <dbReference type="Pfam" id="PF06305"/>
    </source>
</evidence>
<feature type="region of interest" description="Disordered" evidence="1">
    <location>
        <begin position="121"/>
        <end position="146"/>
    </location>
</feature>
<dbReference type="Pfam" id="PF06305">
    <property type="entry name" value="LapA_dom"/>
    <property type="match status" value="1"/>
</dbReference>
<dbReference type="Proteomes" id="UP000522333">
    <property type="component" value="Unassembled WGS sequence"/>
</dbReference>
<comment type="caution">
    <text evidence="4">The sequence shown here is derived from an EMBL/GenBank/DDBJ whole genome shotgun (WGS) entry which is preliminary data.</text>
</comment>
<proteinExistence type="predicted"/>
<evidence type="ECO:0000313" key="5">
    <source>
        <dbReference type="Proteomes" id="UP000522333"/>
    </source>
</evidence>
<dbReference type="InterPro" id="IPR010445">
    <property type="entry name" value="LapA_dom"/>
</dbReference>
<protein>
    <submittedName>
        <fullName evidence="4">LapA family protein</fullName>
    </submittedName>
</protein>
<feature type="transmembrane region" description="Helical" evidence="2">
    <location>
        <begin position="50"/>
        <end position="71"/>
    </location>
</feature>
<accession>A0A848CHQ8</accession>
<evidence type="ECO:0000256" key="2">
    <source>
        <dbReference type="SAM" id="Phobius"/>
    </source>
</evidence>
<dbReference type="EMBL" id="JABAFY010000012">
    <property type="protein sequence ID" value="NME51887.1"/>
    <property type="molecule type" value="Genomic_DNA"/>
</dbReference>
<dbReference type="GO" id="GO:0005886">
    <property type="term" value="C:plasma membrane"/>
    <property type="evidence" value="ECO:0007669"/>
    <property type="project" value="InterPro"/>
</dbReference>
<organism evidence="4 5">
    <name type="scientific">Desulfovibrio piger</name>
    <dbReference type="NCBI Taxonomy" id="901"/>
    <lineage>
        <taxon>Bacteria</taxon>
        <taxon>Pseudomonadati</taxon>
        <taxon>Thermodesulfobacteriota</taxon>
        <taxon>Desulfovibrionia</taxon>
        <taxon>Desulfovibrionales</taxon>
        <taxon>Desulfovibrionaceae</taxon>
        <taxon>Desulfovibrio</taxon>
    </lineage>
</organism>
<name>A0A848CHQ8_9BACT</name>
<sequence>MRYIKVLLLVLLIFFSLVFFFQNQTALSTAMTLKLNLFFVPEMTSIPLPFYFIVIVAFFVGALLAVALLLWDKMHLTARYMKSKWRVSALEREVAKLKKSLDGETARGDFLRKVSQEKAQAIEAAPAKEKAEAKPEEVTAPDPDKA</sequence>
<keyword evidence="2" id="KW-0812">Transmembrane</keyword>
<feature type="domain" description="Lipopolysaccharide assembly protein A" evidence="3">
    <location>
        <begin position="35"/>
        <end position="101"/>
    </location>
</feature>
<dbReference type="RefSeq" id="WP_168935298.1">
    <property type="nucleotide sequence ID" value="NZ_CAJKKT010000064.1"/>
</dbReference>
<dbReference type="AlphaFoldDB" id="A0A848CHQ8"/>